<dbReference type="VEuPathDB" id="FungiDB:H310_03155"/>
<dbReference type="GeneID" id="20080205"/>
<evidence type="ECO:0000256" key="1">
    <source>
        <dbReference type="SAM" id="MobiDB-lite"/>
    </source>
</evidence>
<dbReference type="OrthoDB" id="422839at2759"/>
<sequence length="241" mass="26907">MMKLFSELYGIKFFMGESYLFQNQLEIRIRHTESARAYGNRFKIHLDEVFDAGMTIDDKLQVHIFLNSLDEWFESFINFQAHVFQHGEAIDGTTLPKLFTALIQKEIRSISPTATYATKLRMFAVASLPTSSIPTLVNGVPNNTAPPVDSAATASSERLRGSSSQASSGPNRRRYGQSSVIHVSMLANVSHFTLQSSAPLPDVSPEWIMDSGASDHYCNNAAWFEELRPCLAKLELHMVAT</sequence>
<dbReference type="EMBL" id="KI913955">
    <property type="protein sequence ID" value="ETW07082.1"/>
    <property type="molecule type" value="Genomic_DNA"/>
</dbReference>
<proteinExistence type="predicted"/>
<feature type="region of interest" description="Disordered" evidence="1">
    <location>
        <begin position="137"/>
        <end position="174"/>
    </location>
</feature>
<gene>
    <name evidence="2" type="ORF">H310_03155</name>
</gene>
<protein>
    <submittedName>
        <fullName evidence="2">Uncharacterized protein</fullName>
    </submittedName>
</protein>
<evidence type="ECO:0000313" key="2">
    <source>
        <dbReference type="EMBL" id="ETW07082.1"/>
    </source>
</evidence>
<feature type="compositionally biased region" description="Polar residues" evidence="1">
    <location>
        <begin position="152"/>
        <end position="174"/>
    </location>
</feature>
<organism evidence="2">
    <name type="scientific">Aphanomyces invadans</name>
    <dbReference type="NCBI Taxonomy" id="157072"/>
    <lineage>
        <taxon>Eukaryota</taxon>
        <taxon>Sar</taxon>
        <taxon>Stramenopiles</taxon>
        <taxon>Oomycota</taxon>
        <taxon>Saprolegniomycetes</taxon>
        <taxon>Saprolegniales</taxon>
        <taxon>Verrucalvaceae</taxon>
        <taxon>Aphanomyces</taxon>
    </lineage>
</organism>
<dbReference type="RefSeq" id="XP_008865157.1">
    <property type="nucleotide sequence ID" value="XM_008866935.1"/>
</dbReference>
<accession>A0A024UMJ9</accession>
<dbReference type="AlphaFoldDB" id="A0A024UMJ9"/>
<reference evidence="2" key="1">
    <citation type="submission" date="2013-12" db="EMBL/GenBank/DDBJ databases">
        <title>The Genome Sequence of Aphanomyces invadans NJM9701.</title>
        <authorList>
            <consortium name="The Broad Institute Genomics Platform"/>
            <person name="Russ C."/>
            <person name="Tyler B."/>
            <person name="van West P."/>
            <person name="Dieguez-Uribeondo J."/>
            <person name="Young S.K."/>
            <person name="Zeng Q."/>
            <person name="Gargeya S."/>
            <person name="Fitzgerald M."/>
            <person name="Abouelleil A."/>
            <person name="Alvarado L."/>
            <person name="Chapman S.B."/>
            <person name="Gainer-Dewar J."/>
            <person name="Goldberg J."/>
            <person name="Griggs A."/>
            <person name="Gujja S."/>
            <person name="Hansen M."/>
            <person name="Howarth C."/>
            <person name="Imamovic A."/>
            <person name="Ireland A."/>
            <person name="Larimer J."/>
            <person name="McCowan C."/>
            <person name="Murphy C."/>
            <person name="Pearson M."/>
            <person name="Poon T.W."/>
            <person name="Priest M."/>
            <person name="Roberts A."/>
            <person name="Saif S."/>
            <person name="Shea T."/>
            <person name="Sykes S."/>
            <person name="Wortman J."/>
            <person name="Nusbaum C."/>
            <person name="Birren B."/>
        </authorList>
    </citation>
    <scope>NUCLEOTIDE SEQUENCE [LARGE SCALE GENOMIC DNA]</scope>
    <source>
        <strain evidence="2">NJM9701</strain>
    </source>
</reference>
<name>A0A024UMJ9_9STRA</name>